<evidence type="ECO:0000313" key="2">
    <source>
        <dbReference type="Proteomes" id="UP000430272"/>
    </source>
</evidence>
<protein>
    <submittedName>
        <fullName evidence="1">Uncharacterized protein</fullName>
    </submittedName>
</protein>
<proteinExistence type="predicted"/>
<dbReference type="Proteomes" id="UP000430272">
    <property type="component" value="Unassembled WGS sequence"/>
</dbReference>
<dbReference type="EMBL" id="WTYD01000001">
    <property type="protein sequence ID" value="MXO52652.1"/>
    <property type="molecule type" value="Genomic_DNA"/>
</dbReference>
<comment type="caution">
    <text evidence="1">The sequence shown here is derived from an EMBL/GenBank/DDBJ whole genome shotgun (WGS) entry which is preliminary data.</text>
</comment>
<accession>A0A844Y6K3</accession>
<keyword evidence="2" id="KW-1185">Reference proteome</keyword>
<sequence>MNPELKQALDAFRINRCSLSTGIDAAHEILPQIHGIATLMEMGFRKEGNGEALFDNANPELVAAALDGIANLAALAMLNMDEL</sequence>
<dbReference type="RefSeq" id="WP_160659609.1">
    <property type="nucleotide sequence ID" value="NZ_BAABDV010000001.1"/>
</dbReference>
<reference evidence="1 2" key="1">
    <citation type="submission" date="2019-12" db="EMBL/GenBank/DDBJ databases">
        <title>Genomic-based taxomic classification of the family Erythrobacteraceae.</title>
        <authorList>
            <person name="Xu L."/>
        </authorList>
    </citation>
    <scope>NUCLEOTIDE SEQUENCE [LARGE SCALE GENOMIC DNA]</scope>
    <source>
        <strain evidence="1 2">JCM 17468</strain>
    </source>
</reference>
<organism evidence="1 2">
    <name type="scientific">Qipengyuania pelagi</name>
    <dbReference type="NCBI Taxonomy" id="994320"/>
    <lineage>
        <taxon>Bacteria</taxon>
        <taxon>Pseudomonadati</taxon>
        <taxon>Pseudomonadota</taxon>
        <taxon>Alphaproteobacteria</taxon>
        <taxon>Sphingomonadales</taxon>
        <taxon>Erythrobacteraceae</taxon>
        <taxon>Qipengyuania</taxon>
    </lineage>
</organism>
<evidence type="ECO:0000313" key="1">
    <source>
        <dbReference type="EMBL" id="MXO52652.1"/>
    </source>
</evidence>
<name>A0A844Y6K3_9SPHN</name>
<gene>
    <name evidence="1" type="ORF">GRI47_01360</name>
</gene>
<dbReference type="AlphaFoldDB" id="A0A844Y6K3"/>